<reference evidence="1 2" key="1">
    <citation type="journal article" date="2011" name="BMC Genomics">
        <title>Genome sequencing reveals diversification of virulence factor content and possible host adaptation in distinct subpopulations of Salmonella enterica.</title>
        <authorList>
            <person name="den Bakker H.C."/>
            <person name="Moreno Switt A.I."/>
            <person name="Govoni G."/>
            <person name="Cummings C.A."/>
            <person name="Ranieri M.L."/>
            <person name="Degoricija L."/>
            <person name="Hoelzer K."/>
            <person name="Rodriguez-Rivera L.D."/>
            <person name="Brown S."/>
            <person name="Bolchacova E."/>
            <person name="Furtado M.R."/>
            <person name="Wiedmann M."/>
        </authorList>
    </citation>
    <scope>NUCLEOTIDE SEQUENCE [LARGE SCALE GENOMIC DNA]</scope>
    <source>
        <strain evidence="1 2">R6-377</strain>
    </source>
</reference>
<accession>G5LSZ3</accession>
<proteinExistence type="predicted"/>
<dbReference type="EMBL" id="AFCJ01001820">
    <property type="protein sequence ID" value="EHC33897.1"/>
    <property type="molecule type" value="Genomic_DNA"/>
</dbReference>
<comment type="caution">
    <text evidence="1">The sequence shown here is derived from an EMBL/GenBank/DDBJ whole genome shotgun (WGS) entry which is preliminary data.</text>
</comment>
<evidence type="ECO:0000313" key="2">
    <source>
        <dbReference type="Proteomes" id="UP000004642"/>
    </source>
</evidence>
<sequence>MENIGMQSIKPDILPVFVSFRRDTALQQSQQKLPGRSL</sequence>
<name>G5LSZ3_SALET</name>
<protein>
    <submittedName>
        <fullName evidence="1">Uncharacterized protein</fullName>
    </submittedName>
</protein>
<dbReference type="Proteomes" id="UP000004642">
    <property type="component" value="Unassembled WGS sequence"/>
</dbReference>
<gene>
    <name evidence="1" type="ORF">LTSEALA_4196</name>
</gene>
<evidence type="ECO:0000313" key="1">
    <source>
        <dbReference type="EMBL" id="EHC33897.1"/>
    </source>
</evidence>
<organism evidence="1 2">
    <name type="scientific">Salmonella enterica subsp. enterica serovar Alachua str. R6-377</name>
    <dbReference type="NCBI Taxonomy" id="913241"/>
    <lineage>
        <taxon>Bacteria</taxon>
        <taxon>Pseudomonadati</taxon>
        <taxon>Pseudomonadota</taxon>
        <taxon>Gammaproteobacteria</taxon>
        <taxon>Enterobacterales</taxon>
        <taxon>Enterobacteriaceae</taxon>
        <taxon>Salmonella</taxon>
    </lineage>
</organism>
<dbReference type="AlphaFoldDB" id="G5LSZ3"/>